<comment type="caution">
    <text evidence="2">The sequence shown here is derived from an EMBL/GenBank/DDBJ whole genome shotgun (WGS) entry which is preliminary data.</text>
</comment>
<gene>
    <name evidence="2" type="ORF">HYH03_005208</name>
</gene>
<name>A0A835Y6B1_9CHLO</name>
<evidence type="ECO:0000256" key="1">
    <source>
        <dbReference type="SAM" id="MobiDB-lite"/>
    </source>
</evidence>
<dbReference type="OrthoDB" id="551846at2759"/>
<feature type="region of interest" description="Disordered" evidence="1">
    <location>
        <begin position="581"/>
        <end position="618"/>
    </location>
</feature>
<accession>A0A835Y6B1</accession>
<evidence type="ECO:0000313" key="2">
    <source>
        <dbReference type="EMBL" id="KAG2496801.1"/>
    </source>
</evidence>
<protein>
    <recommendedName>
        <fullName evidence="4">RAP domain-containing protein</fullName>
    </recommendedName>
</protein>
<feature type="region of interest" description="Disordered" evidence="1">
    <location>
        <begin position="235"/>
        <end position="255"/>
    </location>
</feature>
<feature type="region of interest" description="Disordered" evidence="1">
    <location>
        <begin position="65"/>
        <end position="84"/>
    </location>
</feature>
<evidence type="ECO:0008006" key="4">
    <source>
        <dbReference type="Google" id="ProtNLM"/>
    </source>
</evidence>
<evidence type="ECO:0000313" key="3">
    <source>
        <dbReference type="Proteomes" id="UP000612055"/>
    </source>
</evidence>
<keyword evidence="3" id="KW-1185">Reference proteome</keyword>
<proteinExistence type="predicted"/>
<feature type="region of interest" description="Disordered" evidence="1">
    <location>
        <begin position="708"/>
        <end position="729"/>
    </location>
</feature>
<feature type="region of interest" description="Disordered" evidence="1">
    <location>
        <begin position="159"/>
        <end position="189"/>
    </location>
</feature>
<feature type="compositionally biased region" description="Acidic residues" evidence="1">
    <location>
        <begin position="595"/>
        <end position="607"/>
    </location>
</feature>
<dbReference type="AlphaFoldDB" id="A0A835Y6B1"/>
<dbReference type="EMBL" id="JAEHOE010000017">
    <property type="protein sequence ID" value="KAG2496801.1"/>
    <property type="molecule type" value="Genomic_DNA"/>
</dbReference>
<dbReference type="Proteomes" id="UP000612055">
    <property type="component" value="Unassembled WGS sequence"/>
</dbReference>
<organism evidence="2 3">
    <name type="scientific">Edaphochlamys debaryana</name>
    <dbReference type="NCBI Taxonomy" id="47281"/>
    <lineage>
        <taxon>Eukaryota</taxon>
        <taxon>Viridiplantae</taxon>
        <taxon>Chlorophyta</taxon>
        <taxon>core chlorophytes</taxon>
        <taxon>Chlorophyceae</taxon>
        <taxon>CS clade</taxon>
        <taxon>Chlamydomonadales</taxon>
        <taxon>Chlamydomonadales incertae sedis</taxon>
        <taxon>Edaphochlamys</taxon>
    </lineage>
</organism>
<feature type="compositionally biased region" description="Gly residues" evidence="1">
    <location>
        <begin position="237"/>
        <end position="249"/>
    </location>
</feature>
<reference evidence="2" key="1">
    <citation type="journal article" date="2020" name="bioRxiv">
        <title>Comparative genomics of Chlamydomonas.</title>
        <authorList>
            <person name="Craig R.J."/>
            <person name="Hasan A.R."/>
            <person name="Ness R.W."/>
            <person name="Keightley P.D."/>
        </authorList>
    </citation>
    <scope>NUCLEOTIDE SEQUENCE</scope>
    <source>
        <strain evidence="2">CCAP 11/70</strain>
    </source>
</reference>
<sequence>MLHSRGLRSGLTGPPARRQLVVGVGGRSIAASRRPAALRTAVAPQAATDLASPSEIVRELRSLAKSSGYRGPGRSDGQSVPTAPGRADELVAAFAKVSSRANPFDLGGAVWACSKLGTPDARKLAPQLLSALASSPELGKASNQTLCNALYAAALLSRNPTHSGKHRGSNSTVAAGRTGPNSGSGGVRGGADALLQPALSLAAACLPRLGSFTDQDTSNTWWALGTLLGRDSAASASGGGGGGGGGTSGGSPVADGKLPAGLLPGLAAAATRHLGSGRCSYRAASNMLWGAAKLGYADGPMLRVAVALFTPQAHAVASSDPRALSTAVWAVATLRRGRAEGAPLLKAAAAAFSPRLRNLDDQSLALTLWAYRNSGFKVKRLFGSAAEELRRRAPTMALRWLGQCAWALSSGGRAAPGALTAVADGLVGPSGGTAAEARLAEAMAGCGGRKPQAVANLLWALASPGLYHGRLQGALLGVAVAGANLPSFSGGELAVVAHSAARLEPCWGAAQPQQLQALLDELDRRLALPAEESGAWGPAGPRLGPRDLAMSARAVAILAPDSLTLGRLIAAAAASTAGQLLEDASPPLPEPTTDGADDDDSEPEDEDAAGRDGRQANTGGAAPYHMYGLASLYQANLVAALVAASGTAAAAAEPSGDGGPAGLQGAGDGIRRAAEVVRLAAEAMLRAERAAAAFGGGRAVSAGPDGAVQTAAETEGEGEGQGATYGPLGANPQLFRAGRNAWLLNTCDGSTTTSAVQRQMAEALRSASTASASPSAAAVSSSTAAASASSSIAAGGTAGGGAGRVVAVAEEVLSPDRMARVDLLVLYDTALYGRWLVLVHVDGPMHFAVPLGEAAAGGRGEAAGLRRLGETVLRDRILAASLGLPWQSQQAPDLYRPAASATAVATAAAVDGWAVQMLLRQLPPGPEVDALVNEHCTASLAGAVSSSEGGAAASGGGAGDLRGEVGRKCGVAGVAAVVVDYRAWMRASEDGWAACLLPLMEQVCRPSAS</sequence>